<evidence type="ECO:0000256" key="1">
    <source>
        <dbReference type="ARBA" id="ARBA00022679"/>
    </source>
</evidence>
<evidence type="ECO:0000313" key="6">
    <source>
        <dbReference type="EMBL" id="PFG36986.1"/>
    </source>
</evidence>
<evidence type="ECO:0000259" key="5">
    <source>
        <dbReference type="PROSITE" id="PS51186"/>
    </source>
</evidence>
<gene>
    <name evidence="6" type="ORF">ATL41_1730</name>
</gene>
<feature type="domain" description="N-acetyltransferase" evidence="5">
    <location>
        <begin position="22"/>
        <end position="182"/>
    </location>
</feature>
<feature type="compositionally biased region" description="Basic and acidic residues" evidence="4">
    <location>
        <begin position="174"/>
        <end position="189"/>
    </location>
</feature>
<keyword evidence="2" id="KW-0012">Acyltransferase</keyword>
<comment type="caution">
    <text evidence="6">The sequence shown here is derived from an EMBL/GenBank/DDBJ whole genome shotgun (WGS) entry which is preliminary data.</text>
</comment>
<reference evidence="6 7" key="1">
    <citation type="submission" date="2017-10" db="EMBL/GenBank/DDBJ databases">
        <title>Sequencing the genomes of 1000 actinobacteria strains.</title>
        <authorList>
            <person name="Klenk H.-P."/>
        </authorList>
    </citation>
    <scope>NUCLEOTIDE SEQUENCE [LARGE SCALE GENOMIC DNA]</scope>
    <source>
        <strain evidence="6 7">DSM 21574</strain>
    </source>
</reference>
<name>A0A2A9EEC8_9MICO</name>
<dbReference type="Gene3D" id="3.40.630.30">
    <property type="match status" value="1"/>
</dbReference>
<dbReference type="SUPFAM" id="SSF55729">
    <property type="entry name" value="Acyl-CoA N-acyltransferases (Nat)"/>
    <property type="match status" value="1"/>
</dbReference>
<dbReference type="PANTHER" id="PTHR43792:SF8">
    <property type="entry name" value="[RIBOSOMAL PROTEIN US5]-ALANINE N-ACETYLTRANSFERASE"/>
    <property type="match status" value="1"/>
</dbReference>
<dbReference type="PROSITE" id="PS51186">
    <property type="entry name" value="GNAT"/>
    <property type="match status" value="1"/>
</dbReference>
<evidence type="ECO:0000256" key="3">
    <source>
        <dbReference type="ARBA" id="ARBA00038502"/>
    </source>
</evidence>
<dbReference type="AlphaFoldDB" id="A0A2A9EEC8"/>
<dbReference type="CDD" id="cd04301">
    <property type="entry name" value="NAT_SF"/>
    <property type="match status" value="1"/>
</dbReference>
<keyword evidence="7" id="KW-1185">Reference proteome</keyword>
<organism evidence="6 7">
    <name type="scientific">Flavimobilis soli</name>
    <dbReference type="NCBI Taxonomy" id="442709"/>
    <lineage>
        <taxon>Bacteria</taxon>
        <taxon>Bacillati</taxon>
        <taxon>Actinomycetota</taxon>
        <taxon>Actinomycetes</taxon>
        <taxon>Micrococcales</taxon>
        <taxon>Jonesiaceae</taxon>
        <taxon>Flavimobilis</taxon>
    </lineage>
</organism>
<evidence type="ECO:0000256" key="4">
    <source>
        <dbReference type="SAM" id="MobiDB-lite"/>
    </source>
</evidence>
<keyword evidence="1 6" id="KW-0808">Transferase</keyword>
<dbReference type="InterPro" id="IPR000182">
    <property type="entry name" value="GNAT_dom"/>
</dbReference>
<proteinExistence type="inferred from homology"/>
<evidence type="ECO:0000256" key="2">
    <source>
        <dbReference type="ARBA" id="ARBA00023315"/>
    </source>
</evidence>
<evidence type="ECO:0000313" key="7">
    <source>
        <dbReference type="Proteomes" id="UP000221394"/>
    </source>
</evidence>
<dbReference type="Pfam" id="PF13302">
    <property type="entry name" value="Acetyltransf_3"/>
    <property type="match status" value="1"/>
</dbReference>
<dbReference type="Proteomes" id="UP000221394">
    <property type="component" value="Unassembled WGS sequence"/>
</dbReference>
<feature type="region of interest" description="Disordered" evidence="4">
    <location>
        <begin position="160"/>
        <end position="196"/>
    </location>
</feature>
<dbReference type="InterPro" id="IPR016181">
    <property type="entry name" value="Acyl_CoA_acyltransferase"/>
</dbReference>
<sequence length="202" mass="22068">MGRRSQVATSARGPSHNCPVLVTLRPWTSDDAADLMAARQADPDLDRQFGDRPQSLDEYERFIENELTVEPGQEISLAIDVDGRAIGCVGVACERGDKPADGDRRAWVHYWTAPEHRGSGLASRACASLVTYAFSQMGVTRVELGHRADNVASRRVALKSGFTPSDDGAPAPRNSRERFAVESHQRHASDPAPDLRPIPILL</sequence>
<dbReference type="PANTHER" id="PTHR43792">
    <property type="entry name" value="GNAT FAMILY, PUTATIVE (AFU_ORTHOLOGUE AFUA_3G00765)-RELATED-RELATED"/>
    <property type="match status" value="1"/>
</dbReference>
<comment type="similarity">
    <text evidence="3">Belongs to the acetyltransferase family. RimJ subfamily.</text>
</comment>
<protein>
    <submittedName>
        <fullName evidence="6">RimJ/RimL family protein N-acetyltransferase</fullName>
    </submittedName>
</protein>
<dbReference type="InterPro" id="IPR051531">
    <property type="entry name" value="N-acetyltransferase"/>
</dbReference>
<dbReference type="EMBL" id="PDJH01000001">
    <property type="protein sequence ID" value="PFG36986.1"/>
    <property type="molecule type" value="Genomic_DNA"/>
</dbReference>
<dbReference type="GO" id="GO:0016747">
    <property type="term" value="F:acyltransferase activity, transferring groups other than amino-acyl groups"/>
    <property type="evidence" value="ECO:0007669"/>
    <property type="project" value="InterPro"/>
</dbReference>
<accession>A0A2A9EEC8</accession>